<evidence type="ECO:0000313" key="2">
    <source>
        <dbReference type="Proteomes" id="UP000299084"/>
    </source>
</evidence>
<gene>
    <name evidence="1" type="ORF">Cadr_000026077</name>
</gene>
<protein>
    <submittedName>
        <fullName evidence="1">Uncharacterized protein</fullName>
    </submittedName>
</protein>
<reference evidence="1 2" key="1">
    <citation type="journal article" date="2019" name="Mol. Ecol. Resour.">
        <title>Improving Illumina assemblies with Hi-C and long reads: an example with the North African dromedary.</title>
        <authorList>
            <person name="Elbers J.P."/>
            <person name="Rogers M.F."/>
            <person name="Perelman P.L."/>
            <person name="Proskuryakova A.A."/>
            <person name="Serdyukova N.A."/>
            <person name="Johnson W.E."/>
            <person name="Horin P."/>
            <person name="Corander J."/>
            <person name="Murphy D."/>
            <person name="Burger P.A."/>
        </authorList>
    </citation>
    <scope>NUCLEOTIDE SEQUENCE [LARGE SCALE GENOMIC DNA]</scope>
    <source>
        <strain evidence="1">Drom800</strain>
        <tissue evidence="1">Blood</tissue>
    </source>
</reference>
<dbReference type="Proteomes" id="UP000299084">
    <property type="component" value="Unassembled WGS sequence"/>
</dbReference>
<evidence type="ECO:0000313" key="1">
    <source>
        <dbReference type="EMBL" id="KAB1257262.1"/>
    </source>
</evidence>
<sequence length="96" mass="10483">MPYMRFSLGARSPGLPGQISPSLFSKTVCPHIADDESHLGRLLKIQPPRSLPLKKLIQWLPGASKAAKPCDLRVTSQKGPGWGEDFGLRLCFSLAI</sequence>
<proteinExistence type="predicted"/>
<dbReference type="AlphaFoldDB" id="A0A5N4CEA3"/>
<accession>A0A5N4CEA3</accession>
<name>A0A5N4CEA3_CAMDR</name>
<keyword evidence="2" id="KW-1185">Reference proteome</keyword>
<organism evidence="1 2">
    <name type="scientific">Camelus dromedarius</name>
    <name type="common">Dromedary</name>
    <name type="synonym">Arabian camel</name>
    <dbReference type="NCBI Taxonomy" id="9838"/>
    <lineage>
        <taxon>Eukaryota</taxon>
        <taxon>Metazoa</taxon>
        <taxon>Chordata</taxon>
        <taxon>Craniata</taxon>
        <taxon>Vertebrata</taxon>
        <taxon>Euteleostomi</taxon>
        <taxon>Mammalia</taxon>
        <taxon>Eutheria</taxon>
        <taxon>Laurasiatheria</taxon>
        <taxon>Artiodactyla</taxon>
        <taxon>Tylopoda</taxon>
        <taxon>Camelidae</taxon>
        <taxon>Camelus</taxon>
    </lineage>
</organism>
<dbReference type="EMBL" id="JWIN03000027">
    <property type="protein sequence ID" value="KAB1257262.1"/>
    <property type="molecule type" value="Genomic_DNA"/>
</dbReference>
<comment type="caution">
    <text evidence="1">The sequence shown here is derived from an EMBL/GenBank/DDBJ whole genome shotgun (WGS) entry which is preliminary data.</text>
</comment>